<dbReference type="Proteomes" id="UP000248606">
    <property type="component" value="Unassembled WGS sequence"/>
</dbReference>
<dbReference type="InterPro" id="IPR032305">
    <property type="entry name" value="GTP-bd_M"/>
</dbReference>
<dbReference type="SUPFAM" id="SSF52540">
    <property type="entry name" value="P-loop containing nucleoside triphosphate hydrolases"/>
    <property type="match status" value="1"/>
</dbReference>
<evidence type="ECO:0000256" key="5">
    <source>
        <dbReference type="ARBA" id="ARBA00023134"/>
    </source>
</evidence>
<comment type="cofactor">
    <cofactor evidence="8">
        <name>Mg(2+)</name>
        <dbReference type="ChEBI" id="CHEBI:18420"/>
    </cofactor>
</comment>
<feature type="binding site" evidence="8">
    <location>
        <position position="252"/>
    </location>
    <ligand>
        <name>Mg(2+)</name>
        <dbReference type="ChEBI" id="CHEBI:18420"/>
    </ligand>
</feature>
<keyword evidence="1 6" id="KW-0963">Cytoplasm</keyword>
<dbReference type="HAMAP" id="MF_00900">
    <property type="entry name" value="GTPase_HflX"/>
    <property type="match status" value="1"/>
</dbReference>
<evidence type="ECO:0000313" key="11">
    <source>
        <dbReference type="EMBL" id="PZP89855.1"/>
    </source>
</evidence>
<dbReference type="NCBIfam" id="TIGR03156">
    <property type="entry name" value="GTP_HflX"/>
    <property type="match status" value="1"/>
</dbReference>
<dbReference type="Pfam" id="PF13167">
    <property type="entry name" value="GTP-bdg_N"/>
    <property type="match status" value="1"/>
</dbReference>
<accession>A0A2W5ICI8</accession>
<evidence type="ECO:0000259" key="10">
    <source>
        <dbReference type="PROSITE" id="PS51705"/>
    </source>
</evidence>
<dbReference type="CDD" id="cd01878">
    <property type="entry name" value="HflX"/>
    <property type="match status" value="1"/>
</dbReference>
<comment type="caution">
    <text evidence="11">The sequence shown here is derived from an EMBL/GenBank/DDBJ whole genome shotgun (WGS) entry which is preliminary data.</text>
</comment>
<name>A0A2W5ICI8_9ACTN</name>
<evidence type="ECO:0000256" key="1">
    <source>
        <dbReference type="ARBA" id="ARBA00022490"/>
    </source>
</evidence>
<keyword evidence="2 8" id="KW-0479">Metal-binding</keyword>
<comment type="function">
    <text evidence="6">GTPase that associates with the 50S ribosomal subunit and may have a role during protein synthesis or ribosome biogenesis.</text>
</comment>
<keyword evidence="5 6" id="KW-0342">GTP-binding</keyword>
<feature type="binding site" evidence="7">
    <location>
        <begin position="386"/>
        <end position="388"/>
    </location>
    <ligand>
        <name>GTP</name>
        <dbReference type="ChEBI" id="CHEBI:37565"/>
    </ligand>
</feature>
<dbReference type="InterPro" id="IPR016496">
    <property type="entry name" value="GTPase_HflX"/>
</dbReference>
<feature type="binding site" evidence="7">
    <location>
        <begin position="362"/>
        <end position="365"/>
    </location>
    <ligand>
        <name>GTP</name>
        <dbReference type="ChEBI" id="CHEBI:37565"/>
    </ligand>
</feature>
<evidence type="ECO:0000256" key="9">
    <source>
        <dbReference type="SAM" id="Coils"/>
    </source>
</evidence>
<dbReference type="Pfam" id="PF16360">
    <property type="entry name" value="GTP-bdg_M"/>
    <property type="match status" value="1"/>
</dbReference>
<dbReference type="PIRSF" id="PIRSF006809">
    <property type="entry name" value="GTP-binding_hflX_prd"/>
    <property type="match status" value="1"/>
</dbReference>
<comment type="similarity">
    <text evidence="6">Belongs to the TRAFAC class OBG-HflX-like GTPase superfamily. HflX GTPase family.</text>
</comment>
<feature type="binding site" evidence="7">
    <location>
        <begin position="292"/>
        <end position="295"/>
    </location>
    <ligand>
        <name>GTP</name>
        <dbReference type="ChEBI" id="CHEBI:37565"/>
    </ligand>
</feature>
<feature type="coiled-coil region" evidence="9">
    <location>
        <begin position="198"/>
        <end position="232"/>
    </location>
</feature>
<dbReference type="InterPro" id="IPR030394">
    <property type="entry name" value="G_HFLX_dom"/>
</dbReference>
<dbReference type="GO" id="GO:0043022">
    <property type="term" value="F:ribosome binding"/>
    <property type="evidence" value="ECO:0007669"/>
    <property type="project" value="TreeGrafter"/>
</dbReference>
<dbReference type="RefSeq" id="WP_290595358.1">
    <property type="nucleotide sequence ID" value="NZ_CAKZIO010000003.1"/>
</dbReference>
<dbReference type="InterPro" id="IPR042108">
    <property type="entry name" value="GTPase_HflX_N_sf"/>
</dbReference>
<dbReference type="PRINTS" id="PR00326">
    <property type="entry name" value="GTP1OBG"/>
</dbReference>
<feature type="binding site" evidence="7">
    <location>
        <begin position="245"/>
        <end position="252"/>
    </location>
    <ligand>
        <name>GTP</name>
        <dbReference type="ChEBI" id="CHEBI:37565"/>
    </ligand>
</feature>
<dbReference type="GO" id="GO:0005737">
    <property type="term" value="C:cytoplasm"/>
    <property type="evidence" value="ECO:0007669"/>
    <property type="project" value="UniProtKB-SubCell"/>
</dbReference>
<dbReference type="AlphaFoldDB" id="A0A2W5ICI8"/>
<keyword evidence="9" id="KW-0175">Coiled coil</keyword>
<dbReference type="InterPro" id="IPR025121">
    <property type="entry name" value="GTPase_HflX_N"/>
</dbReference>
<reference evidence="11 12" key="1">
    <citation type="submission" date="2017-08" db="EMBL/GenBank/DDBJ databases">
        <title>Infants hospitalized years apart are colonized by the same room-sourced microbial strains.</title>
        <authorList>
            <person name="Brooks B."/>
            <person name="Olm M.R."/>
            <person name="Firek B.A."/>
            <person name="Baker R."/>
            <person name="Thomas B.C."/>
            <person name="Morowitz M.J."/>
            <person name="Banfield J.F."/>
        </authorList>
    </citation>
    <scope>NUCLEOTIDE SEQUENCE [LARGE SCALE GENOMIC DNA]</scope>
    <source>
        <strain evidence="11">S2_006_000_R1_57</strain>
    </source>
</reference>
<organism evidence="11 12">
    <name type="scientific">Lawsonella clevelandensis</name>
    <dbReference type="NCBI Taxonomy" id="1528099"/>
    <lineage>
        <taxon>Bacteria</taxon>
        <taxon>Bacillati</taxon>
        <taxon>Actinomycetota</taxon>
        <taxon>Actinomycetes</taxon>
        <taxon>Mycobacteriales</taxon>
        <taxon>Lawsonellaceae</taxon>
        <taxon>Lawsonella</taxon>
    </lineage>
</organism>
<comment type="subcellular location">
    <subcellularLocation>
        <location evidence="6">Cytoplasm</location>
    </subcellularLocation>
    <text evidence="6">May associate with membranes.</text>
</comment>
<dbReference type="Gene3D" id="3.40.50.11060">
    <property type="entry name" value="GTPase HflX, N-terminal domain"/>
    <property type="match status" value="1"/>
</dbReference>
<gene>
    <name evidence="6 11" type="primary">hflX</name>
    <name evidence="11" type="ORF">DI579_01460</name>
</gene>
<dbReference type="Gene3D" id="3.40.50.300">
    <property type="entry name" value="P-loop containing nucleotide triphosphate hydrolases"/>
    <property type="match status" value="1"/>
</dbReference>
<proteinExistence type="inferred from homology"/>
<feature type="binding site" evidence="7">
    <location>
        <begin position="270"/>
        <end position="274"/>
    </location>
    <ligand>
        <name>GTP</name>
        <dbReference type="ChEBI" id="CHEBI:37565"/>
    </ligand>
</feature>
<dbReference type="PANTHER" id="PTHR10229:SF0">
    <property type="entry name" value="GTP-BINDING PROTEIN 6-RELATED"/>
    <property type="match status" value="1"/>
</dbReference>
<evidence type="ECO:0000256" key="4">
    <source>
        <dbReference type="ARBA" id="ARBA00022842"/>
    </source>
</evidence>
<dbReference type="FunFam" id="3.40.50.11060:FF:000001">
    <property type="entry name" value="GTPase HflX"/>
    <property type="match status" value="1"/>
</dbReference>
<evidence type="ECO:0000256" key="7">
    <source>
        <dbReference type="PIRSR" id="PIRSR006809-1"/>
    </source>
</evidence>
<evidence type="ECO:0000313" key="12">
    <source>
        <dbReference type="Proteomes" id="UP000248606"/>
    </source>
</evidence>
<dbReference type="GO" id="GO:0046872">
    <property type="term" value="F:metal ion binding"/>
    <property type="evidence" value="ECO:0007669"/>
    <property type="project" value="UniProtKB-KW"/>
</dbReference>
<evidence type="ECO:0000256" key="6">
    <source>
        <dbReference type="HAMAP-Rule" id="MF_00900"/>
    </source>
</evidence>
<feature type="domain" description="Hflx-type G" evidence="10">
    <location>
        <begin position="239"/>
        <end position="408"/>
    </location>
</feature>
<feature type="binding site" evidence="8">
    <location>
        <position position="272"/>
    </location>
    <ligand>
        <name>Mg(2+)</name>
        <dbReference type="ChEBI" id="CHEBI:18420"/>
    </ligand>
</feature>
<dbReference type="InterPro" id="IPR027417">
    <property type="entry name" value="P-loop_NTPase"/>
</dbReference>
<dbReference type="EMBL" id="QFOZ01000001">
    <property type="protein sequence ID" value="PZP89855.1"/>
    <property type="molecule type" value="Genomic_DNA"/>
</dbReference>
<keyword evidence="4 8" id="KW-0460">Magnesium</keyword>
<sequence length="461" mass="50311">MHEPTRGEMELEERSSLRHVVGLSTELQDVTDAEYRELRLEKVVLVGVWTEGSVAQAEAAMAELAALSETAGAAVLDVLIQRRDKPDPATYIGSGKVREVKQVVDELGADTVICDGELSAGQLIALEKAINVKVIDRTALILDIFAQHASSSEGKAQVTLAQMEYMLPRLRGWGDTLSRQAGGRAGSNGGVGLRGPGETKIETDRRRIRQRMAKLRRELADMKMSRQTKRQRRHTGDTPSVVIVGYTNAGKSSLLNRITGAGVLVQDALFATLDPTTRRGELPDGRTVVFTDTVGFVRYLPTQLVESFRSTLEEVADADIVVHVVDGSDDFPLQKIESVNAVLADVVADYGIELPPVLTVVNKCDVAEPITLAQLRSEIPNTVFVSAHSGEGIEEFTQALSRLLDMRETTVHALIPYDHGEVVSRLHEHGRVLSEKHGPDGTIIEARVPHALAQQLQLFCV</sequence>
<dbReference type="PANTHER" id="PTHR10229">
    <property type="entry name" value="GTP-BINDING PROTEIN HFLX"/>
    <property type="match status" value="1"/>
</dbReference>
<dbReference type="Pfam" id="PF01926">
    <property type="entry name" value="MMR_HSR1"/>
    <property type="match status" value="1"/>
</dbReference>
<dbReference type="Gene3D" id="6.10.250.2860">
    <property type="match status" value="1"/>
</dbReference>
<dbReference type="InterPro" id="IPR006073">
    <property type="entry name" value="GTP-bd"/>
</dbReference>
<dbReference type="PROSITE" id="PS51705">
    <property type="entry name" value="G_HFLX"/>
    <property type="match status" value="1"/>
</dbReference>
<evidence type="ECO:0000256" key="3">
    <source>
        <dbReference type="ARBA" id="ARBA00022741"/>
    </source>
</evidence>
<dbReference type="GO" id="GO:0005525">
    <property type="term" value="F:GTP binding"/>
    <property type="evidence" value="ECO:0007669"/>
    <property type="project" value="UniProtKB-UniRule"/>
</dbReference>
<comment type="subunit">
    <text evidence="6">Monomer. Associates with the 50S ribosomal subunit.</text>
</comment>
<evidence type="ECO:0000256" key="2">
    <source>
        <dbReference type="ARBA" id="ARBA00022723"/>
    </source>
</evidence>
<evidence type="ECO:0000256" key="8">
    <source>
        <dbReference type="PIRSR" id="PIRSR006809-2"/>
    </source>
</evidence>
<keyword evidence="3 6" id="KW-0547">Nucleotide-binding</keyword>
<dbReference type="GO" id="GO:0003924">
    <property type="term" value="F:GTPase activity"/>
    <property type="evidence" value="ECO:0007669"/>
    <property type="project" value="UniProtKB-UniRule"/>
</dbReference>
<protein>
    <recommendedName>
        <fullName evidence="6">GTPase HflX</fullName>
    </recommendedName>
    <alternativeName>
        <fullName evidence="6">GTP-binding protein HflX</fullName>
    </alternativeName>
</protein>